<dbReference type="InterPro" id="IPR027417">
    <property type="entry name" value="P-loop_NTPase"/>
</dbReference>
<dbReference type="GO" id="GO:0006950">
    <property type="term" value="P:response to stress"/>
    <property type="evidence" value="ECO:0007669"/>
    <property type="project" value="UniProtKB-ARBA"/>
</dbReference>
<evidence type="ECO:0000256" key="2">
    <source>
        <dbReference type="ARBA" id="ARBA00007448"/>
    </source>
</evidence>
<protein>
    <recommendedName>
        <fullName evidence="7">AAA+ ATPase domain-containing protein</fullName>
    </recommendedName>
</protein>
<dbReference type="EMBL" id="JBJKTR010000014">
    <property type="protein sequence ID" value="KAL3346021.1"/>
    <property type="molecule type" value="Genomic_DNA"/>
</dbReference>
<keyword evidence="4" id="KW-0460">Magnesium</keyword>
<evidence type="ECO:0000256" key="6">
    <source>
        <dbReference type="RuleBase" id="RU003651"/>
    </source>
</evidence>
<dbReference type="InterPro" id="IPR003959">
    <property type="entry name" value="ATPase_AAA_core"/>
</dbReference>
<dbReference type="GO" id="GO:0016787">
    <property type="term" value="F:hydrolase activity"/>
    <property type="evidence" value="ECO:0007669"/>
    <property type="project" value="UniProtKB-KW"/>
</dbReference>
<dbReference type="GO" id="GO:0005524">
    <property type="term" value="F:ATP binding"/>
    <property type="evidence" value="ECO:0007669"/>
    <property type="project" value="UniProtKB-KW"/>
</dbReference>
<evidence type="ECO:0000313" key="9">
    <source>
        <dbReference type="Proteomes" id="UP001627284"/>
    </source>
</evidence>
<organism evidence="8 9">
    <name type="scientific">Solanum stoloniferum</name>
    <dbReference type="NCBI Taxonomy" id="62892"/>
    <lineage>
        <taxon>Eukaryota</taxon>
        <taxon>Viridiplantae</taxon>
        <taxon>Streptophyta</taxon>
        <taxon>Embryophyta</taxon>
        <taxon>Tracheophyta</taxon>
        <taxon>Spermatophyta</taxon>
        <taxon>Magnoliopsida</taxon>
        <taxon>eudicotyledons</taxon>
        <taxon>Gunneridae</taxon>
        <taxon>Pentapetalae</taxon>
        <taxon>asterids</taxon>
        <taxon>lamiids</taxon>
        <taxon>Solanales</taxon>
        <taxon>Solanaceae</taxon>
        <taxon>Solanoideae</taxon>
        <taxon>Solaneae</taxon>
        <taxon>Solanum</taxon>
    </lineage>
</organism>
<dbReference type="PANTHER" id="PTHR23070">
    <property type="entry name" value="BCS1 AAA-TYPE ATPASE"/>
    <property type="match status" value="1"/>
</dbReference>
<dbReference type="SUPFAM" id="SSF52540">
    <property type="entry name" value="P-loop containing nucleoside triphosphate hydrolases"/>
    <property type="match status" value="1"/>
</dbReference>
<keyword evidence="9" id="KW-1185">Reference proteome</keyword>
<evidence type="ECO:0000256" key="1">
    <source>
        <dbReference type="ARBA" id="ARBA00001946"/>
    </source>
</evidence>
<dbReference type="InterPro" id="IPR050747">
    <property type="entry name" value="Mitochondrial_chaperone_BCS1"/>
</dbReference>
<dbReference type="Proteomes" id="UP001627284">
    <property type="component" value="Unassembled WGS sequence"/>
</dbReference>
<comment type="catalytic activity">
    <reaction evidence="5">
        <text>ATP + H2O = ADP + phosphate + H(+)</text>
        <dbReference type="Rhea" id="RHEA:13065"/>
        <dbReference type="ChEBI" id="CHEBI:15377"/>
        <dbReference type="ChEBI" id="CHEBI:15378"/>
        <dbReference type="ChEBI" id="CHEBI:30616"/>
        <dbReference type="ChEBI" id="CHEBI:43474"/>
        <dbReference type="ChEBI" id="CHEBI:456216"/>
    </reaction>
</comment>
<keyword evidence="3" id="KW-0378">Hydrolase</keyword>
<reference evidence="8 9" key="1">
    <citation type="submission" date="2024-05" db="EMBL/GenBank/DDBJ databases">
        <title>De novo assembly of an allotetraploid wild potato.</title>
        <authorList>
            <person name="Hosaka A.J."/>
        </authorList>
    </citation>
    <scope>NUCLEOTIDE SEQUENCE [LARGE SCALE GENOMIC DNA]</scope>
    <source>
        <tissue evidence="8">Young leaves</tissue>
    </source>
</reference>
<dbReference type="InterPro" id="IPR058017">
    <property type="entry name" value="At3g28540-like_C"/>
</dbReference>
<feature type="domain" description="AAA+ ATPase" evidence="7">
    <location>
        <begin position="254"/>
        <end position="392"/>
    </location>
</feature>
<name>A0ABD2SQG3_9SOLN</name>
<evidence type="ECO:0000259" key="7">
    <source>
        <dbReference type="SMART" id="SM00382"/>
    </source>
</evidence>
<dbReference type="Gene3D" id="6.10.280.40">
    <property type="match status" value="1"/>
</dbReference>
<proteinExistence type="inferred from homology"/>
<dbReference type="AlphaFoldDB" id="A0ABD2SQG3"/>
<sequence>MFCFVELKDMMSLSSVPSAATMFQAYASISTAITMFKTMIHQLVPQQVQLYIETKIRSYFRPNSSNVTLVIEERDGMGINDVFTCAEIYLSARISPEFQRFKITKRPKDTGVNVKFGNCGKITDSFEEIELVWKFVNETQKSILRFQADDEGDFSEKRSFELSFSKEHKDRILNCYIPFVLNAAKTMRDEKKIIQLHSLASNSYSSMNWDSVNLEHPSTFETLALEPALKKTIIQDLDRFLRRKEFYSRVGKAWKRGYLLYGPPGTGKSSLIAAIANYLKFDIYDLEFSNIKRDADLRRLLLSTKNKSILVIEDIDCSVTMPERSETRTNYNGRSRDQEITLGGLLNFIDGLWSSCGDERIVIFTTNNKEKLDPALLRPGRMDMHIHMSYLTSESFTVLANNYLEISDPLHNNFKEAQELIEGAQVSPAEVAEQFMKSEDPDVCLESLVKFLKRKRISFNEEMEKQEEPNNNITNGGHDDKQLQLKRIKALGVHNSLHS</sequence>
<dbReference type="Pfam" id="PF25568">
    <property type="entry name" value="AAA_lid_At3g28540"/>
    <property type="match status" value="1"/>
</dbReference>
<evidence type="ECO:0000256" key="3">
    <source>
        <dbReference type="ARBA" id="ARBA00022801"/>
    </source>
</evidence>
<keyword evidence="6" id="KW-0067">ATP-binding</keyword>
<comment type="similarity">
    <text evidence="2">Belongs to the AAA ATPase family. BCS1 subfamily.</text>
</comment>
<keyword evidence="6" id="KW-0547">Nucleotide-binding</keyword>
<evidence type="ECO:0000256" key="4">
    <source>
        <dbReference type="ARBA" id="ARBA00022842"/>
    </source>
</evidence>
<dbReference type="Gene3D" id="3.40.50.300">
    <property type="entry name" value="P-loop containing nucleotide triphosphate hydrolases"/>
    <property type="match status" value="1"/>
</dbReference>
<evidence type="ECO:0000256" key="5">
    <source>
        <dbReference type="ARBA" id="ARBA00049360"/>
    </source>
</evidence>
<dbReference type="Pfam" id="PF00004">
    <property type="entry name" value="AAA"/>
    <property type="match status" value="1"/>
</dbReference>
<dbReference type="CDD" id="cd19510">
    <property type="entry name" value="RecA-like_BCS1"/>
    <property type="match status" value="1"/>
</dbReference>
<dbReference type="InterPro" id="IPR003593">
    <property type="entry name" value="AAA+_ATPase"/>
</dbReference>
<comment type="cofactor">
    <cofactor evidence="1">
        <name>Mg(2+)</name>
        <dbReference type="ChEBI" id="CHEBI:18420"/>
    </cofactor>
</comment>
<accession>A0ABD2SQG3</accession>
<dbReference type="InterPro" id="IPR025753">
    <property type="entry name" value="AAA_N_dom"/>
</dbReference>
<evidence type="ECO:0000313" key="8">
    <source>
        <dbReference type="EMBL" id="KAL3346021.1"/>
    </source>
</evidence>
<dbReference type="SMART" id="SM00382">
    <property type="entry name" value="AAA"/>
    <property type="match status" value="1"/>
</dbReference>
<gene>
    <name evidence="8" type="ORF">AABB24_024799</name>
</gene>
<comment type="caution">
    <text evidence="8">The sequence shown here is derived from an EMBL/GenBank/DDBJ whole genome shotgun (WGS) entry which is preliminary data.</text>
</comment>
<dbReference type="PROSITE" id="PS00674">
    <property type="entry name" value="AAA"/>
    <property type="match status" value="1"/>
</dbReference>
<dbReference type="Pfam" id="PF14363">
    <property type="entry name" value="AAA_assoc"/>
    <property type="match status" value="1"/>
</dbReference>
<dbReference type="InterPro" id="IPR003960">
    <property type="entry name" value="ATPase_AAA_CS"/>
</dbReference>